<dbReference type="Pfam" id="PF01464">
    <property type="entry name" value="SLT"/>
    <property type="match status" value="1"/>
</dbReference>
<dbReference type="RefSeq" id="WP_113289673.1">
    <property type="nucleotide sequence ID" value="NZ_QNTQ01000010.1"/>
</dbReference>
<organism evidence="4 5">
    <name type="scientific">Rhodosalinus halophilus</name>
    <dbReference type="NCBI Taxonomy" id="2259333"/>
    <lineage>
        <taxon>Bacteria</taxon>
        <taxon>Pseudomonadati</taxon>
        <taxon>Pseudomonadota</taxon>
        <taxon>Alphaproteobacteria</taxon>
        <taxon>Rhodobacterales</taxon>
        <taxon>Paracoccaceae</taxon>
        <taxon>Rhodosalinus</taxon>
    </lineage>
</organism>
<feature type="domain" description="Transglycosylase SLT" evidence="3">
    <location>
        <begin position="161"/>
        <end position="218"/>
    </location>
</feature>
<evidence type="ECO:0000256" key="2">
    <source>
        <dbReference type="SAM" id="MobiDB-lite"/>
    </source>
</evidence>
<dbReference type="OrthoDB" id="5945995at2"/>
<feature type="region of interest" description="Disordered" evidence="2">
    <location>
        <begin position="35"/>
        <end position="54"/>
    </location>
</feature>
<comment type="caution">
    <text evidence="4">The sequence shown here is derived from an EMBL/GenBank/DDBJ whole genome shotgun (WGS) entry which is preliminary data.</text>
</comment>
<evidence type="ECO:0000259" key="3">
    <source>
        <dbReference type="Pfam" id="PF01464"/>
    </source>
</evidence>
<evidence type="ECO:0000313" key="4">
    <source>
        <dbReference type="EMBL" id="RBI84634.1"/>
    </source>
</evidence>
<accession>A0A365U880</accession>
<keyword evidence="5" id="KW-1185">Reference proteome</keyword>
<reference evidence="4 5" key="1">
    <citation type="submission" date="2018-07" db="EMBL/GenBank/DDBJ databases">
        <title>Rhodosalinus sp. strain E84T genomic sequence and assembly.</title>
        <authorList>
            <person name="Liu Z.-W."/>
            <person name="Lu D.-C."/>
        </authorList>
    </citation>
    <scope>NUCLEOTIDE SEQUENCE [LARGE SCALE GENOMIC DNA]</scope>
    <source>
        <strain evidence="4 5">E84</strain>
    </source>
</reference>
<sequence length="295" mass="31993">MASDAAPHGVRKRFSNERLRSGTVCTSAAATFIAPGRHPRTNRTEAANDPSRRRWRSPVHRRRAFASLLRRILCAWLLSCSYGPAASEAARCDSAARTAAAAEGVPAEVLLAITRVETGRRQAGILTPWPWTVNMEGEGRWFPDRASMLDYVAHHVSRGATSFDLGCFQINHRWHGDAFRSLDDMADPETGALYAARFLKSLHAETGDWTAAAAAYHSRTPVHAQRYRKRYVSVRAELAHRPPLPKTPPAPPAVTPPRDAANRFPLLLSGEAPGVAGSLVPAGLAGVRPLFAAGG</sequence>
<evidence type="ECO:0000313" key="5">
    <source>
        <dbReference type="Proteomes" id="UP000253370"/>
    </source>
</evidence>
<name>A0A365U880_9RHOB</name>
<comment type="similarity">
    <text evidence="1">Belongs to the virb1 family.</text>
</comment>
<dbReference type="Proteomes" id="UP000253370">
    <property type="component" value="Unassembled WGS sequence"/>
</dbReference>
<protein>
    <submittedName>
        <fullName evidence="4">Lytic transglycosylase domain-containing protein</fullName>
    </submittedName>
</protein>
<gene>
    <name evidence="4" type="ORF">DRV85_11815</name>
</gene>
<dbReference type="Gene3D" id="1.10.530.10">
    <property type="match status" value="1"/>
</dbReference>
<dbReference type="AlphaFoldDB" id="A0A365U880"/>
<dbReference type="InterPro" id="IPR008258">
    <property type="entry name" value="Transglycosylase_SLT_dom_1"/>
</dbReference>
<proteinExistence type="inferred from homology"/>
<evidence type="ECO:0000256" key="1">
    <source>
        <dbReference type="ARBA" id="ARBA00009387"/>
    </source>
</evidence>
<dbReference type="InterPro" id="IPR023346">
    <property type="entry name" value="Lysozyme-like_dom_sf"/>
</dbReference>
<dbReference type="SUPFAM" id="SSF53955">
    <property type="entry name" value="Lysozyme-like"/>
    <property type="match status" value="1"/>
</dbReference>
<dbReference type="EMBL" id="QNTQ01000010">
    <property type="protein sequence ID" value="RBI84634.1"/>
    <property type="molecule type" value="Genomic_DNA"/>
</dbReference>